<dbReference type="CDD" id="cd15831">
    <property type="entry name" value="BTAD"/>
    <property type="match status" value="1"/>
</dbReference>
<feature type="region of interest" description="Disordered" evidence="7">
    <location>
        <begin position="265"/>
        <end position="312"/>
    </location>
</feature>
<dbReference type="Gene3D" id="1.10.10.10">
    <property type="entry name" value="Winged helix-like DNA-binding domain superfamily/Winged helix DNA-binding domain"/>
    <property type="match status" value="1"/>
</dbReference>
<feature type="compositionally biased region" description="Low complexity" evidence="7">
    <location>
        <begin position="265"/>
        <end position="274"/>
    </location>
</feature>
<dbReference type="SUPFAM" id="SSF46894">
    <property type="entry name" value="C-terminal effector domain of the bipartite response regulators"/>
    <property type="match status" value="1"/>
</dbReference>
<dbReference type="InterPro" id="IPR005158">
    <property type="entry name" value="BTAD"/>
</dbReference>
<proteinExistence type="inferred from homology"/>
<dbReference type="Proteomes" id="UP001216440">
    <property type="component" value="Chromosome"/>
</dbReference>
<evidence type="ECO:0000256" key="5">
    <source>
        <dbReference type="ARBA" id="ARBA00023163"/>
    </source>
</evidence>
<organism evidence="9 10">
    <name type="scientific">Streptomyces cathayae</name>
    <dbReference type="NCBI Taxonomy" id="3031124"/>
    <lineage>
        <taxon>Bacteria</taxon>
        <taxon>Bacillati</taxon>
        <taxon>Actinomycetota</taxon>
        <taxon>Actinomycetes</taxon>
        <taxon>Kitasatosporales</taxon>
        <taxon>Streptomycetaceae</taxon>
        <taxon>Streptomyces</taxon>
    </lineage>
</organism>
<dbReference type="InterPro" id="IPR016032">
    <property type="entry name" value="Sig_transdc_resp-reg_C-effctor"/>
</dbReference>
<keyword evidence="2" id="KW-0902">Two-component regulatory system</keyword>
<keyword evidence="4 6" id="KW-0238">DNA-binding</keyword>
<dbReference type="RefSeq" id="WP_279331686.1">
    <property type="nucleotide sequence ID" value="NZ_CP121682.1"/>
</dbReference>
<name>A0ABY8JS35_9ACTN</name>
<dbReference type="SMART" id="SM01043">
    <property type="entry name" value="BTAD"/>
    <property type="match status" value="1"/>
</dbReference>
<dbReference type="EMBL" id="CP121682">
    <property type="protein sequence ID" value="WGD38792.1"/>
    <property type="molecule type" value="Genomic_DNA"/>
</dbReference>
<dbReference type="SMART" id="SM00862">
    <property type="entry name" value="Trans_reg_C"/>
    <property type="match status" value="1"/>
</dbReference>
<dbReference type="Pfam" id="PF00486">
    <property type="entry name" value="Trans_reg_C"/>
    <property type="match status" value="1"/>
</dbReference>
<reference evidence="9 10" key="1">
    <citation type="submission" date="2023-03" db="EMBL/GenBank/DDBJ databases">
        <authorList>
            <person name="Mo P."/>
        </authorList>
    </citation>
    <scope>NUCLEOTIDE SEQUENCE [LARGE SCALE GENOMIC DNA]</scope>
    <source>
        <strain evidence="9 10">HUAS 5</strain>
    </source>
</reference>
<dbReference type="InterPro" id="IPR001867">
    <property type="entry name" value="OmpR/PhoB-type_DNA-bd"/>
</dbReference>
<evidence type="ECO:0000256" key="1">
    <source>
        <dbReference type="ARBA" id="ARBA00005820"/>
    </source>
</evidence>
<gene>
    <name evidence="9" type="ORF">PYS65_00635</name>
</gene>
<dbReference type="InterPro" id="IPR011990">
    <property type="entry name" value="TPR-like_helical_dom_sf"/>
</dbReference>
<evidence type="ECO:0000256" key="2">
    <source>
        <dbReference type="ARBA" id="ARBA00023012"/>
    </source>
</evidence>
<feature type="domain" description="OmpR/PhoB-type" evidence="8">
    <location>
        <begin position="1"/>
        <end position="94"/>
    </location>
</feature>
<evidence type="ECO:0000259" key="8">
    <source>
        <dbReference type="PROSITE" id="PS51755"/>
    </source>
</evidence>
<dbReference type="InterPro" id="IPR036388">
    <property type="entry name" value="WH-like_DNA-bd_sf"/>
</dbReference>
<dbReference type="InterPro" id="IPR027417">
    <property type="entry name" value="P-loop_NTPase"/>
</dbReference>
<dbReference type="Gene3D" id="3.40.50.300">
    <property type="entry name" value="P-loop containing nucleotide triphosphate hydrolases"/>
    <property type="match status" value="1"/>
</dbReference>
<evidence type="ECO:0000313" key="9">
    <source>
        <dbReference type="EMBL" id="WGD38792.1"/>
    </source>
</evidence>
<dbReference type="SUPFAM" id="SSF48452">
    <property type="entry name" value="TPR-like"/>
    <property type="match status" value="1"/>
</dbReference>
<dbReference type="SUPFAM" id="SSF52540">
    <property type="entry name" value="P-loop containing nucleoside triphosphate hydrolases"/>
    <property type="match status" value="1"/>
</dbReference>
<protein>
    <submittedName>
        <fullName evidence="9">AfsR/SARP family transcriptional regulator</fullName>
    </submittedName>
</protein>
<dbReference type="PANTHER" id="PTHR35807">
    <property type="entry name" value="TRANSCRIPTIONAL REGULATOR REDD-RELATED"/>
    <property type="match status" value="1"/>
</dbReference>
<evidence type="ECO:0000256" key="6">
    <source>
        <dbReference type="PROSITE-ProRule" id="PRU01091"/>
    </source>
</evidence>
<keyword evidence="5" id="KW-0804">Transcription</keyword>
<dbReference type="PROSITE" id="PS51755">
    <property type="entry name" value="OMPR_PHOB"/>
    <property type="match status" value="1"/>
</dbReference>
<keyword evidence="10" id="KW-1185">Reference proteome</keyword>
<dbReference type="Pfam" id="PF03704">
    <property type="entry name" value="BTAD"/>
    <property type="match status" value="1"/>
</dbReference>
<comment type="similarity">
    <text evidence="1">Belongs to the AfsR/DnrI/RedD regulatory family.</text>
</comment>
<accession>A0ABY8JS35</accession>
<evidence type="ECO:0000256" key="7">
    <source>
        <dbReference type="SAM" id="MobiDB-lite"/>
    </source>
</evidence>
<dbReference type="PRINTS" id="PR00364">
    <property type="entry name" value="DISEASERSIST"/>
</dbReference>
<evidence type="ECO:0000256" key="4">
    <source>
        <dbReference type="ARBA" id="ARBA00023125"/>
    </source>
</evidence>
<dbReference type="Gene3D" id="1.25.40.10">
    <property type="entry name" value="Tetratricopeptide repeat domain"/>
    <property type="match status" value="1"/>
</dbReference>
<feature type="DNA-binding region" description="OmpR/PhoB-type" evidence="6">
    <location>
        <begin position="1"/>
        <end position="94"/>
    </location>
</feature>
<sequence>MRFQLLGPLSITDGCDVAVLPPAKPTSLLAALLVRPGEVVPTQRLRQAVWGDEQPATAKAALQSCVLRLRRLFAKYDIEEQAVVAVAGGYRLPADGDTLDLLHFRGLVAEAAGAGESELPLLRTALDLWQGPLLANVPSELLHRDEVPRLVEERLRVLERVCEIQLARGQSREVLVDLWEATRTHPQHEGLAAQLMRALYRAGRQIEALAEYRRIRTHLREELGVDPGAELQGLELAILRGDEPRGPALEAAPLTLTPHAAPAVADAAPGAPAARGENTPSGGPVLPGDGRPPSGPAHPPGPRLPHVPGFTGRTRETADLVSHLSGEDRRDGRTDADPVIAVISGGPGMGKTALALHTAQLVADRYPAGGVLLPLTRPDGTPRSADEAAAELRSALPSGALPGSCLVILDDVVHPDQVRGLLGMTGCGAFVVTSRMRLAALVATHGPAVLELGALPPQESHALLVAVLGHERVAAETTAAHALTDTCGHVPLALRIVAARLLTRPKLRLADHAAWLRRDLPARLALPDDVRMSVPLTLDGALDRLPAPVADAHLCLARLDGQITAPAAARALSVPETHAEELLERLLDTGLLDEEHPGTLRMNTLFRAHALHRAARTGGIPQAAVATARRALPSGAT</sequence>
<keyword evidence="3" id="KW-0805">Transcription regulation</keyword>
<evidence type="ECO:0000256" key="3">
    <source>
        <dbReference type="ARBA" id="ARBA00023015"/>
    </source>
</evidence>
<feature type="compositionally biased region" description="Pro residues" evidence="7">
    <location>
        <begin position="293"/>
        <end position="305"/>
    </location>
</feature>
<dbReference type="InterPro" id="IPR051677">
    <property type="entry name" value="AfsR-DnrI-RedD_regulator"/>
</dbReference>
<evidence type="ECO:0000313" key="10">
    <source>
        <dbReference type="Proteomes" id="UP001216440"/>
    </source>
</evidence>
<dbReference type="PANTHER" id="PTHR35807:SF1">
    <property type="entry name" value="TRANSCRIPTIONAL REGULATOR REDD"/>
    <property type="match status" value="1"/>
</dbReference>